<proteinExistence type="predicted"/>
<gene>
    <name evidence="1" type="ORF">PM001_LOCUS22871</name>
</gene>
<comment type="caution">
    <text evidence="1">The sequence shown here is derived from an EMBL/GenBank/DDBJ whole genome shotgun (WGS) entry which is preliminary data.</text>
</comment>
<sequence length="70" mass="7894">MQHLRAFHSRLLKVDPDTQKTSIAALTKTYGDDSVLSALDEAKKCDYAKIDLGHWATIGRLWNNSSYLTI</sequence>
<name>A0AAV1UTW8_9STRA</name>
<protein>
    <submittedName>
        <fullName evidence="1">Uncharacterized protein</fullName>
    </submittedName>
</protein>
<evidence type="ECO:0000313" key="1">
    <source>
        <dbReference type="EMBL" id="CAK7937721.1"/>
    </source>
</evidence>
<dbReference type="EMBL" id="CAKLBY020000227">
    <property type="protein sequence ID" value="CAK7937721.1"/>
    <property type="molecule type" value="Genomic_DNA"/>
</dbReference>
<accession>A0AAV1UTW8</accession>
<dbReference type="AlphaFoldDB" id="A0AAV1UTW8"/>
<reference evidence="1" key="1">
    <citation type="submission" date="2024-01" db="EMBL/GenBank/DDBJ databases">
        <authorList>
            <person name="Webb A."/>
        </authorList>
    </citation>
    <scope>NUCLEOTIDE SEQUENCE</scope>
    <source>
        <strain evidence="1">Pm1</strain>
    </source>
</reference>
<organism evidence="1 2">
    <name type="scientific">Peronospora matthiolae</name>
    <dbReference type="NCBI Taxonomy" id="2874970"/>
    <lineage>
        <taxon>Eukaryota</taxon>
        <taxon>Sar</taxon>
        <taxon>Stramenopiles</taxon>
        <taxon>Oomycota</taxon>
        <taxon>Peronosporomycetes</taxon>
        <taxon>Peronosporales</taxon>
        <taxon>Peronosporaceae</taxon>
        <taxon>Peronospora</taxon>
    </lineage>
</organism>
<evidence type="ECO:0000313" key="2">
    <source>
        <dbReference type="Proteomes" id="UP001162060"/>
    </source>
</evidence>
<dbReference type="Proteomes" id="UP001162060">
    <property type="component" value="Unassembled WGS sequence"/>
</dbReference>